<dbReference type="Proteomes" id="UP000319004">
    <property type="component" value="Chromosome"/>
</dbReference>
<accession>A0A518HU35</accession>
<dbReference type="InterPro" id="IPR000836">
    <property type="entry name" value="PRTase_dom"/>
</dbReference>
<dbReference type="Gene3D" id="3.40.50.2020">
    <property type="match status" value="1"/>
</dbReference>
<protein>
    <submittedName>
        <fullName evidence="2">Orotate phosphoribosyltransferase-like protein</fullName>
    </submittedName>
</protein>
<gene>
    <name evidence="2" type="ORF">Enr13x_42270</name>
</gene>
<name>A0A518HU35_9BACT</name>
<dbReference type="InterPro" id="IPR029057">
    <property type="entry name" value="PRTase-like"/>
</dbReference>
<dbReference type="InterPro" id="IPR023214">
    <property type="entry name" value="HAD_sf"/>
</dbReference>
<keyword evidence="2" id="KW-0808">Transferase</keyword>
<dbReference type="EMBL" id="CP037423">
    <property type="protein sequence ID" value="QDV44362.1"/>
    <property type="molecule type" value="Genomic_DNA"/>
</dbReference>
<proteinExistence type="predicted"/>
<organism evidence="2 3">
    <name type="scientific">Stieleria neptunia</name>
    <dbReference type="NCBI Taxonomy" id="2527979"/>
    <lineage>
        <taxon>Bacteria</taxon>
        <taxon>Pseudomonadati</taxon>
        <taxon>Planctomycetota</taxon>
        <taxon>Planctomycetia</taxon>
        <taxon>Pirellulales</taxon>
        <taxon>Pirellulaceae</taxon>
        <taxon>Stieleria</taxon>
    </lineage>
</organism>
<dbReference type="Pfam" id="PF00156">
    <property type="entry name" value="Pribosyltran"/>
    <property type="match status" value="1"/>
</dbReference>
<dbReference type="CDD" id="cd06223">
    <property type="entry name" value="PRTases_typeI"/>
    <property type="match status" value="1"/>
</dbReference>
<feature type="domain" description="Phosphoribosyltransferase" evidence="1">
    <location>
        <begin position="141"/>
        <end position="260"/>
    </location>
</feature>
<evidence type="ECO:0000313" key="2">
    <source>
        <dbReference type="EMBL" id="QDV44362.1"/>
    </source>
</evidence>
<dbReference type="GO" id="GO:0016757">
    <property type="term" value="F:glycosyltransferase activity"/>
    <property type="evidence" value="ECO:0007669"/>
    <property type="project" value="UniProtKB-KW"/>
</dbReference>
<evidence type="ECO:0000259" key="1">
    <source>
        <dbReference type="Pfam" id="PF00156"/>
    </source>
</evidence>
<dbReference type="KEGG" id="snep:Enr13x_42270"/>
<dbReference type="SUPFAM" id="SSF53271">
    <property type="entry name" value="PRTase-like"/>
    <property type="match status" value="1"/>
</dbReference>
<evidence type="ECO:0000313" key="3">
    <source>
        <dbReference type="Proteomes" id="UP000319004"/>
    </source>
</evidence>
<dbReference type="OrthoDB" id="9804476at2"/>
<keyword evidence="2" id="KW-0328">Glycosyltransferase</keyword>
<keyword evidence="3" id="KW-1185">Reference proteome</keyword>
<dbReference type="AlphaFoldDB" id="A0A518HU35"/>
<sequence length="403" mass="45070">MKTYKSTCVHCGRLTALNESNECQVCQSKREAGQPLPKRKVKPRIVDRAHLQKSIAICETNQCGNWGTRDGRTGCLLLPKPCDIERRLLAGAGCVADPPQFGPHQPPGHAFAPKADARFVTARDFQQDILRLAGMVPNDIGLIVGVARSGMSVASMLAMYLHLPMAAIRQTQGDVVHVGNGWRLNESKHAIKKTRALVVDDTVMTGNSLKAIRPVMDREFPEATTAAVYVNPSANVKPDIHVVDLPWPHLLEWNLFNSVMSPNTACDFDGILCRDCSPEQDDDGERYLDFIRNAKPLYVPRKEPVPLIVTARIAKYRKPTEAWLRRHGMRWYKLVMHPAKTLAERNRDDIAAYKARHYSEWLETHTPNPAPAMFIESDDRQARAIARNAKRLVVCPSTAGVYT</sequence>
<reference evidence="2 3" key="1">
    <citation type="submission" date="2019-03" db="EMBL/GenBank/DDBJ databases">
        <title>Deep-cultivation of Planctomycetes and their phenomic and genomic characterization uncovers novel biology.</title>
        <authorList>
            <person name="Wiegand S."/>
            <person name="Jogler M."/>
            <person name="Boedeker C."/>
            <person name="Pinto D."/>
            <person name="Vollmers J."/>
            <person name="Rivas-Marin E."/>
            <person name="Kohn T."/>
            <person name="Peeters S.H."/>
            <person name="Heuer A."/>
            <person name="Rast P."/>
            <person name="Oberbeckmann S."/>
            <person name="Bunk B."/>
            <person name="Jeske O."/>
            <person name="Meyerdierks A."/>
            <person name="Storesund J.E."/>
            <person name="Kallscheuer N."/>
            <person name="Luecker S."/>
            <person name="Lage O.M."/>
            <person name="Pohl T."/>
            <person name="Merkel B.J."/>
            <person name="Hornburger P."/>
            <person name="Mueller R.-W."/>
            <person name="Bruemmer F."/>
            <person name="Labrenz M."/>
            <person name="Spormann A.M."/>
            <person name="Op den Camp H."/>
            <person name="Overmann J."/>
            <person name="Amann R."/>
            <person name="Jetten M.S.M."/>
            <person name="Mascher T."/>
            <person name="Medema M.H."/>
            <person name="Devos D.P."/>
            <person name="Kaster A.-K."/>
            <person name="Ovreas L."/>
            <person name="Rohde M."/>
            <person name="Galperin M.Y."/>
            <person name="Jogler C."/>
        </authorList>
    </citation>
    <scope>NUCLEOTIDE SEQUENCE [LARGE SCALE GENOMIC DNA]</scope>
    <source>
        <strain evidence="2 3">Enr13</strain>
    </source>
</reference>
<dbReference type="Gene3D" id="3.40.50.1000">
    <property type="entry name" value="HAD superfamily/HAD-like"/>
    <property type="match status" value="1"/>
</dbReference>